<dbReference type="InParanoid" id="A0A0A0HXG0"/>
<keyword evidence="2" id="KW-1185">Reference proteome</keyword>
<sequence length="121" mass="13934">MALVILADQGKSFSQCSPLHIIQAMGQASGTDREHTKELLIILLCRWDGIGVYKPAHKQRCRKPLEQNAEFRFRGESVIAIINLRDAPYNMKRWRELATQKTREFGNRLGIGIRWAEPLFL</sequence>
<dbReference type="Proteomes" id="UP000001628">
    <property type="component" value="Unassembled WGS sequence"/>
</dbReference>
<evidence type="ECO:0000313" key="1">
    <source>
        <dbReference type="EMBL" id="KGM92095.1"/>
    </source>
</evidence>
<accession>A0A0A0HXG0</accession>
<dbReference type="RefSeq" id="XP_010759861.1">
    <property type="nucleotide sequence ID" value="XM_010761559.1"/>
</dbReference>
<name>A0A0A0HXG0_PARBD</name>
<protein>
    <submittedName>
        <fullName evidence="1">Uncharacterized protein</fullName>
    </submittedName>
</protein>
<dbReference type="HOGENOM" id="CLU_2038764_0_0_1"/>
<evidence type="ECO:0000313" key="2">
    <source>
        <dbReference type="Proteomes" id="UP000001628"/>
    </source>
</evidence>
<dbReference type="KEGG" id="pbn:PADG_11625"/>
<gene>
    <name evidence="1" type="ORF">PADG_11625</name>
</gene>
<dbReference type="AlphaFoldDB" id="A0A0A0HXG0"/>
<dbReference type="GeneID" id="22587522"/>
<organism evidence="1 2">
    <name type="scientific">Paracoccidioides brasiliensis (strain Pb18)</name>
    <dbReference type="NCBI Taxonomy" id="502780"/>
    <lineage>
        <taxon>Eukaryota</taxon>
        <taxon>Fungi</taxon>
        <taxon>Dikarya</taxon>
        <taxon>Ascomycota</taxon>
        <taxon>Pezizomycotina</taxon>
        <taxon>Eurotiomycetes</taxon>
        <taxon>Eurotiomycetidae</taxon>
        <taxon>Onygenales</taxon>
        <taxon>Ajellomycetaceae</taxon>
        <taxon>Paracoccidioides</taxon>
    </lineage>
</organism>
<dbReference type="EMBL" id="KN275960">
    <property type="protein sequence ID" value="KGM92095.1"/>
    <property type="molecule type" value="Genomic_DNA"/>
</dbReference>
<dbReference type="VEuPathDB" id="FungiDB:PADG_11625"/>
<reference evidence="1 2" key="1">
    <citation type="journal article" date="2011" name="PLoS Genet.">
        <title>Comparative genomic analysis of human fungal pathogens causing paracoccidioidomycosis.</title>
        <authorList>
            <person name="Desjardins C.A."/>
            <person name="Champion M.D."/>
            <person name="Holder J.W."/>
            <person name="Muszewska A."/>
            <person name="Goldberg J."/>
            <person name="Bailao A.M."/>
            <person name="Brigido M.M."/>
            <person name="Ferreira M.E."/>
            <person name="Garcia A.M."/>
            <person name="Grynberg M."/>
            <person name="Gujja S."/>
            <person name="Heiman D.I."/>
            <person name="Henn M.R."/>
            <person name="Kodira C.D."/>
            <person name="Leon-Narvaez H."/>
            <person name="Longo L.V."/>
            <person name="Ma L.J."/>
            <person name="Malavazi I."/>
            <person name="Matsuo A.L."/>
            <person name="Morais F.V."/>
            <person name="Pereira M."/>
            <person name="Rodriguez-Brito S."/>
            <person name="Sakthikumar S."/>
            <person name="Salem-Izacc S.M."/>
            <person name="Sykes S.M."/>
            <person name="Teixeira M.M."/>
            <person name="Vallejo M.C."/>
            <person name="Walter M.E."/>
            <person name="Yandava C."/>
            <person name="Young S."/>
            <person name="Zeng Q."/>
            <person name="Zucker J."/>
            <person name="Felipe M.S."/>
            <person name="Goldman G.H."/>
            <person name="Haas B.J."/>
            <person name="McEwen J.G."/>
            <person name="Nino-Vega G."/>
            <person name="Puccia R."/>
            <person name="San-Blas G."/>
            <person name="Soares C.M."/>
            <person name="Birren B.W."/>
            <person name="Cuomo C.A."/>
        </authorList>
    </citation>
    <scope>NUCLEOTIDE SEQUENCE [LARGE SCALE GENOMIC DNA]</scope>
    <source>
        <strain evidence="1 2">Pb18</strain>
    </source>
</reference>
<proteinExistence type="predicted"/>